<dbReference type="Proteomes" id="UP000664132">
    <property type="component" value="Unassembled WGS sequence"/>
</dbReference>
<proteinExistence type="predicted"/>
<evidence type="ECO:0000256" key="1">
    <source>
        <dbReference type="SAM" id="MobiDB-lite"/>
    </source>
</evidence>
<name>A0A8H7WDG3_9HELO</name>
<organism evidence="2 3">
    <name type="scientific">Cadophora malorum</name>
    <dbReference type="NCBI Taxonomy" id="108018"/>
    <lineage>
        <taxon>Eukaryota</taxon>
        <taxon>Fungi</taxon>
        <taxon>Dikarya</taxon>
        <taxon>Ascomycota</taxon>
        <taxon>Pezizomycotina</taxon>
        <taxon>Leotiomycetes</taxon>
        <taxon>Helotiales</taxon>
        <taxon>Ploettnerulaceae</taxon>
        <taxon>Cadophora</taxon>
    </lineage>
</organism>
<feature type="region of interest" description="Disordered" evidence="1">
    <location>
        <begin position="1"/>
        <end position="32"/>
    </location>
</feature>
<dbReference type="AlphaFoldDB" id="A0A8H7WDG3"/>
<keyword evidence="3" id="KW-1185">Reference proteome</keyword>
<feature type="compositionally biased region" description="Low complexity" evidence="1">
    <location>
        <begin position="9"/>
        <end position="25"/>
    </location>
</feature>
<protein>
    <submittedName>
        <fullName evidence="2">Uncharacterized protein</fullName>
    </submittedName>
</protein>
<sequence>MIPPPPKQPTTAAAATTSPAAQEPTMIPSPWRLQRESSLSARLHEDYCQQCTDDFSSGKRHIDIWTGSSTVNGGNEQIDCENKLTPSGNIVIVRDPANNYAVDTAPLYHKGTTNPCRTNHVYPDAKAHSYCG</sequence>
<evidence type="ECO:0000313" key="2">
    <source>
        <dbReference type="EMBL" id="KAG4422757.1"/>
    </source>
</evidence>
<comment type="caution">
    <text evidence="2">The sequence shown here is derived from an EMBL/GenBank/DDBJ whole genome shotgun (WGS) entry which is preliminary data.</text>
</comment>
<reference evidence="2" key="1">
    <citation type="submission" date="2021-02" db="EMBL/GenBank/DDBJ databases">
        <title>Genome sequence Cadophora malorum strain M34.</title>
        <authorList>
            <person name="Stefanovic E."/>
            <person name="Vu D."/>
            <person name="Scully C."/>
            <person name="Dijksterhuis J."/>
            <person name="Roader J."/>
            <person name="Houbraken J."/>
        </authorList>
    </citation>
    <scope>NUCLEOTIDE SEQUENCE</scope>
    <source>
        <strain evidence="2">M34</strain>
    </source>
</reference>
<dbReference type="OrthoDB" id="5332384at2759"/>
<dbReference type="EMBL" id="JAFJYH010000044">
    <property type="protein sequence ID" value="KAG4422757.1"/>
    <property type="molecule type" value="Genomic_DNA"/>
</dbReference>
<accession>A0A8H7WDG3</accession>
<evidence type="ECO:0000313" key="3">
    <source>
        <dbReference type="Proteomes" id="UP000664132"/>
    </source>
</evidence>
<gene>
    <name evidence="2" type="ORF">IFR04_004105</name>
</gene>